<comment type="subcellular location">
    <subcellularLocation>
        <location evidence="1">Periplasm</location>
    </subcellularLocation>
</comment>
<dbReference type="PANTHER" id="PTHR39210">
    <property type="entry name" value="HEPARIN-SULFATE LYASE"/>
    <property type="match status" value="1"/>
</dbReference>
<evidence type="ECO:0000256" key="2">
    <source>
        <dbReference type="ARBA" id="ARBA00022729"/>
    </source>
</evidence>
<keyword evidence="8" id="KW-1185">Reference proteome</keyword>
<evidence type="ECO:0000313" key="8">
    <source>
        <dbReference type="Proteomes" id="UP000274097"/>
    </source>
</evidence>
<dbReference type="RefSeq" id="WP_120640996.1">
    <property type="nucleotide sequence ID" value="NZ_RAQU01000305.1"/>
</dbReference>
<dbReference type="PANTHER" id="PTHR39210:SF1">
    <property type="entry name" value="HEPARIN-SULFATE LYASE"/>
    <property type="match status" value="1"/>
</dbReference>
<dbReference type="GO" id="GO:0016829">
    <property type="term" value="F:lyase activity"/>
    <property type="evidence" value="ECO:0007669"/>
    <property type="project" value="UniProtKB-KW"/>
</dbReference>
<keyword evidence="4" id="KW-0456">Lyase</keyword>
<name>A0A3A9J249_9PROT</name>
<evidence type="ECO:0000256" key="3">
    <source>
        <dbReference type="ARBA" id="ARBA00022764"/>
    </source>
</evidence>
<dbReference type="OrthoDB" id="9763014at2"/>
<keyword evidence="2" id="KW-0732">Signal</keyword>
<sequence length="581" mass="61972">MPIQARIPRTLLLADAAWRLGPRALAHYGRHRLALASGQAARRLKGAAAPEGRFLAELPPSPPPVLAGAWQARLRAALATLPPARHHGPFDPAGPALGMDLFHPGDVRPVWEAGRLACLPKLAQAACLWPEEGHLAALEDRLALWCAANPPFRGPHWACGQEAALRALHLALALALLGQDHAPAPGARSILALHARRISATTHYAQAQDNNHSISEPASLFACGLLLGDAALREHGARALAAAVARLVAPDGGFAQVSTGYHRLLLDVLASVEWLRRRHGAPAFPAPFAERAAAAARWLAGLVAPDGALPRLGHQDGSAFADLALAGPDDARGSIERAMRLFAGASAGFAEEPGCDWLALPAAPAFTPPSSWCAAGSMGWRRDGAHALLRIGPLRFRPGQADLLHFELWDGATPLLTDAGTGAYNPAPADRWWLEYFSGAAAHNTITFDEREPMPRAGRFLHARWPRLSALPDGAALRDANGHHHARRVSAEGRLWRVRDEVGGGFSTLALRWRLGPGAWRATPEGATGPARISIKADVPLALRLEEGWESPAYGQVRRCTLLVARAAAPLRWIETEIGLG</sequence>
<dbReference type="Gene3D" id="2.70.98.70">
    <property type="match status" value="1"/>
</dbReference>
<keyword evidence="3" id="KW-0574">Periplasm</keyword>
<feature type="domain" description="Heparinase II/III-like C-terminal" evidence="5">
    <location>
        <begin position="376"/>
        <end position="565"/>
    </location>
</feature>
<evidence type="ECO:0000313" key="6">
    <source>
        <dbReference type="EMBL" id="RKK01267.1"/>
    </source>
</evidence>
<evidence type="ECO:0000259" key="5">
    <source>
        <dbReference type="Pfam" id="PF07940"/>
    </source>
</evidence>
<dbReference type="InterPro" id="IPR012480">
    <property type="entry name" value="Hepar_II_III_C"/>
</dbReference>
<protein>
    <submittedName>
        <fullName evidence="6">Heparinase</fullName>
    </submittedName>
</protein>
<dbReference type="Proteomes" id="UP000278036">
    <property type="component" value="Unassembled WGS sequence"/>
</dbReference>
<evidence type="ECO:0000313" key="7">
    <source>
        <dbReference type="EMBL" id="RMI27235.1"/>
    </source>
</evidence>
<dbReference type="InParanoid" id="A0A3A9J249"/>
<proteinExistence type="predicted"/>
<dbReference type="Gene3D" id="1.50.10.100">
    <property type="entry name" value="Chondroitin AC/alginate lyase"/>
    <property type="match status" value="1"/>
</dbReference>
<dbReference type="Proteomes" id="UP000274097">
    <property type="component" value="Unassembled WGS sequence"/>
</dbReference>
<dbReference type="Pfam" id="PF07940">
    <property type="entry name" value="Hepar_II_III_C"/>
    <property type="match status" value="1"/>
</dbReference>
<dbReference type="AlphaFoldDB" id="A0A3A9J249"/>
<evidence type="ECO:0000256" key="4">
    <source>
        <dbReference type="ARBA" id="ARBA00023239"/>
    </source>
</evidence>
<evidence type="ECO:0000313" key="9">
    <source>
        <dbReference type="Proteomes" id="UP000278036"/>
    </source>
</evidence>
<dbReference type="SUPFAM" id="SSF48230">
    <property type="entry name" value="Chondroitin AC/alginate lyase"/>
    <property type="match status" value="1"/>
</dbReference>
<dbReference type="EMBL" id="RFLX01000001">
    <property type="protein sequence ID" value="RMI27235.1"/>
    <property type="molecule type" value="Genomic_DNA"/>
</dbReference>
<accession>A0A3A9J249</accession>
<organism evidence="6 9">
    <name type="scientific">Teichococcus wenyumeiae</name>
    <dbReference type="NCBI Taxonomy" id="2478470"/>
    <lineage>
        <taxon>Bacteria</taxon>
        <taxon>Pseudomonadati</taxon>
        <taxon>Pseudomonadota</taxon>
        <taxon>Alphaproteobacteria</taxon>
        <taxon>Acetobacterales</taxon>
        <taxon>Roseomonadaceae</taxon>
        <taxon>Roseomonas</taxon>
    </lineage>
</organism>
<reference evidence="6 9" key="1">
    <citation type="submission" date="2018-09" db="EMBL/GenBank/DDBJ databases">
        <title>Roseomonas sp. nov., isolated from feces of Tibetan antelopes in the Qinghai-Tibet plateau, China.</title>
        <authorList>
            <person name="Tian Z."/>
        </authorList>
    </citation>
    <scope>NUCLEOTIDE SEQUENCE [LARGE SCALE GENOMIC DNA]</scope>
    <source>
        <strain evidence="7 8">Z23</strain>
        <strain evidence="6 9">Z24</strain>
    </source>
</reference>
<dbReference type="GO" id="GO:0042597">
    <property type="term" value="C:periplasmic space"/>
    <property type="evidence" value="ECO:0007669"/>
    <property type="project" value="UniProtKB-SubCell"/>
</dbReference>
<dbReference type="EMBL" id="RAQU01000305">
    <property type="protein sequence ID" value="RKK01267.1"/>
    <property type="molecule type" value="Genomic_DNA"/>
</dbReference>
<evidence type="ECO:0000256" key="1">
    <source>
        <dbReference type="ARBA" id="ARBA00004418"/>
    </source>
</evidence>
<comment type="caution">
    <text evidence="6">The sequence shown here is derived from an EMBL/GenBank/DDBJ whole genome shotgun (WGS) entry which is preliminary data.</text>
</comment>
<dbReference type="InterPro" id="IPR008929">
    <property type="entry name" value="Chondroitin_lyas"/>
</dbReference>
<gene>
    <name evidence="6" type="ORF">D6Z83_25875</name>
    <name evidence="7" type="ORF">EBE87_02385</name>
</gene>